<keyword evidence="2" id="KW-0698">rRNA processing</keyword>
<organism evidence="7 8">
    <name type="scientific">Oceaniovalibus guishaninsula JLT2003</name>
    <dbReference type="NCBI Taxonomy" id="1231392"/>
    <lineage>
        <taxon>Bacteria</taxon>
        <taxon>Pseudomonadati</taxon>
        <taxon>Pseudomonadota</taxon>
        <taxon>Alphaproteobacteria</taxon>
        <taxon>Rhodobacterales</taxon>
        <taxon>Roseobacteraceae</taxon>
        <taxon>Oceaniovalibus</taxon>
    </lineage>
</organism>
<keyword evidence="3 7" id="KW-0489">Methyltransferase</keyword>
<dbReference type="STRING" id="1231392.OCGS_1313"/>
<dbReference type="GO" id="GO:0008757">
    <property type="term" value="F:S-adenosylmethionine-dependent methyltransferase activity"/>
    <property type="evidence" value="ECO:0007669"/>
    <property type="project" value="InterPro"/>
</dbReference>
<feature type="domain" description="Methyltransferase small" evidence="6">
    <location>
        <begin position="154"/>
        <end position="316"/>
    </location>
</feature>
<dbReference type="InterPro" id="IPR002052">
    <property type="entry name" value="DNA_methylase_N6_adenine_CS"/>
</dbReference>
<evidence type="ECO:0000313" key="8">
    <source>
        <dbReference type="Proteomes" id="UP000006765"/>
    </source>
</evidence>
<dbReference type="PROSITE" id="PS00092">
    <property type="entry name" value="N6_MTASE"/>
    <property type="match status" value="1"/>
</dbReference>
<name>K2I662_9RHOB</name>
<dbReference type="RefSeq" id="WP_007426465.1">
    <property type="nucleotide sequence ID" value="NZ_AMGO01000021.1"/>
</dbReference>
<dbReference type="AlphaFoldDB" id="K2I662"/>
<dbReference type="PANTHER" id="PTHR47816">
    <property type="entry name" value="RIBOSOMAL RNA SMALL SUBUNIT METHYLTRANSFERASE C"/>
    <property type="match status" value="1"/>
</dbReference>
<protein>
    <submittedName>
        <fullName evidence="7">Ribosomal RNA small subunit methyltransferase C, putative</fullName>
    </submittedName>
</protein>
<accession>K2I662</accession>
<evidence type="ECO:0000256" key="4">
    <source>
        <dbReference type="ARBA" id="ARBA00022679"/>
    </source>
</evidence>
<evidence type="ECO:0000256" key="1">
    <source>
        <dbReference type="ARBA" id="ARBA00022490"/>
    </source>
</evidence>
<dbReference type="EMBL" id="AMGO01000021">
    <property type="protein sequence ID" value="EKE44475.1"/>
    <property type="molecule type" value="Genomic_DNA"/>
</dbReference>
<keyword evidence="8" id="KW-1185">Reference proteome</keyword>
<dbReference type="CDD" id="cd02440">
    <property type="entry name" value="AdoMet_MTases"/>
    <property type="match status" value="1"/>
</dbReference>
<dbReference type="Pfam" id="PF05175">
    <property type="entry name" value="MTS"/>
    <property type="match status" value="1"/>
</dbReference>
<evidence type="ECO:0000256" key="5">
    <source>
        <dbReference type="ARBA" id="ARBA00022691"/>
    </source>
</evidence>
<dbReference type="Proteomes" id="UP000006765">
    <property type="component" value="Unassembled WGS sequence"/>
</dbReference>
<dbReference type="SUPFAM" id="SSF53335">
    <property type="entry name" value="S-adenosyl-L-methionine-dependent methyltransferases"/>
    <property type="match status" value="1"/>
</dbReference>
<keyword evidence="1" id="KW-0963">Cytoplasm</keyword>
<keyword evidence="4 7" id="KW-0808">Transferase</keyword>
<dbReference type="InterPro" id="IPR046977">
    <property type="entry name" value="RsmC/RlmG"/>
</dbReference>
<keyword evidence="5" id="KW-0949">S-adenosyl-L-methionine</keyword>
<dbReference type="eggNOG" id="COG2813">
    <property type="taxonomic scope" value="Bacteria"/>
</dbReference>
<dbReference type="PANTHER" id="PTHR47816:SF4">
    <property type="entry name" value="RIBOSOMAL RNA SMALL SUBUNIT METHYLTRANSFERASE C"/>
    <property type="match status" value="1"/>
</dbReference>
<dbReference type="GO" id="GO:0032259">
    <property type="term" value="P:methylation"/>
    <property type="evidence" value="ECO:0007669"/>
    <property type="project" value="UniProtKB-KW"/>
</dbReference>
<comment type="caution">
    <text evidence="7">The sequence shown here is derived from an EMBL/GenBank/DDBJ whole genome shotgun (WGS) entry which is preliminary data.</text>
</comment>
<evidence type="ECO:0000313" key="7">
    <source>
        <dbReference type="EMBL" id="EKE44475.1"/>
    </source>
</evidence>
<dbReference type="InterPro" id="IPR029063">
    <property type="entry name" value="SAM-dependent_MTases_sf"/>
</dbReference>
<dbReference type="OrthoDB" id="9816072at2"/>
<dbReference type="InterPro" id="IPR007848">
    <property type="entry name" value="Small_mtfrase_dom"/>
</dbReference>
<evidence type="ECO:0000256" key="2">
    <source>
        <dbReference type="ARBA" id="ARBA00022552"/>
    </source>
</evidence>
<dbReference type="GO" id="GO:0008170">
    <property type="term" value="F:N-methyltransferase activity"/>
    <property type="evidence" value="ECO:0007669"/>
    <property type="project" value="UniProtKB-ARBA"/>
</dbReference>
<dbReference type="GO" id="GO:0003676">
    <property type="term" value="F:nucleic acid binding"/>
    <property type="evidence" value="ECO:0007669"/>
    <property type="project" value="InterPro"/>
</dbReference>
<evidence type="ECO:0000259" key="6">
    <source>
        <dbReference type="Pfam" id="PF05175"/>
    </source>
</evidence>
<dbReference type="GO" id="GO:0006364">
    <property type="term" value="P:rRNA processing"/>
    <property type="evidence" value="ECO:0007669"/>
    <property type="project" value="UniProtKB-KW"/>
</dbReference>
<reference evidence="7 8" key="1">
    <citation type="journal article" date="2012" name="J. Bacteriol.">
        <title>Draft Genome Sequence of Oceaniovalibus guishaninsula JLT2003T.</title>
        <authorList>
            <person name="Tang K."/>
            <person name="Liu K."/>
            <person name="Jiao N."/>
        </authorList>
    </citation>
    <scope>NUCLEOTIDE SEQUENCE [LARGE SCALE GENOMIC DNA]</scope>
    <source>
        <strain evidence="7 8">JLT2003</strain>
    </source>
</reference>
<evidence type="ECO:0000256" key="3">
    <source>
        <dbReference type="ARBA" id="ARBA00022603"/>
    </source>
</evidence>
<dbReference type="PATRIC" id="fig|1231392.3.peg.1317"/>
<dbReference type="Gene3D" id="3.40.50.150">
    <property type="entry name" value="Vaccinia Virus protein VP39"/>
    <property type="match status" value="1"/>
</dbReference>
<proteinExistence type="predicted"/>
<gene>
    <name evidence="7" type="ORF">OCGS_1313</name>
</gene>
<sequence>MLAARLPLALNEGLLDFPLLIWGAGDGDLPDGVLAGLPGPVTVVQARQPDHDRLATRGIDVVRAPRGRFATALVVLPRSAAQARDRIARAAASTDGAVIVDGQKTDGVDSMLRALRGRGAVGPVIAKAHGKIFAVRDADVTDWLAPPSRNAEGFVTPPGSFSADGVDPASALLAAALPEGLSGRVVDAGAGWGYLSARVLARPGVTACHLVEADADALDAARVNVADPRAVFHWADATAFRPPQPADHVVMNPPFHRDRRADPDLGRAFIAAAAPMLAPRGQLWMVANRHLPYEADLGRAFGQVTELAGSASFKLYHAARPRGPARRVR</sequence>